<evidence type="ECO:0000259" key="8">
    <source>
        <dbReference type="Pfam" id="PF13742"/>
    </source>
</evidence>
<proteinExistence type="inferred from homology"/>
<evidence type="ECO:0000256" key="4">
    <source>
        <dbReference type="ARBA" id="ARBA00022839"/>
    </source>
</evidence>
<dbReference type="CDD" id="cd04489">
    <property type="entry name" value="ExoVII_LU_OBF"/>
    <property type="match status" value="1"/>
</dbReference>
<evidence type="ECO:0000256" key="3">
    <source>
        <dbReference type="ARBA" id="ARBA00022801"/>
    </source>
</evidence>
<comment type="subcellular location">
    <subcellularLocation>
        <location evidence="5 6">Cytoplasm</location>
    </subcellularLocation>
</comment>
<dbReference type="PANTHER" id="PTHR30008">
    <property type="entry name" value="EXODEOXYRIBONUCLEASE 7 LARGE SUBUNIT"/>
    <property type="match status" value="1"/>
</dbReference>
<feature type="domain" description="OB-fold nucleic acid binding" evidence="8">
    <location>
        <begin position="8"/>
        <end position="102"/>
    </location>
</feature>
<feature type="domain" description="Exonuclease VII large subunit C-terminal" evidence="7">
    <location>
        <begin position="125"/>
        <end position="439"/>
    </location>
</feature>
<keyword evidence="4 5" id="KW-0269">Exonuclease</keyword>
<comment type="similarity">
    <text evidence="5 6">Belongs to the XseA family.</text>
</comment>
<keyword evidence="3 5" id="KW-0378">Hydrolase</keyword>
<evidence type="ECO:0000256" key="6">
    <source>
        <dbReference type="RuleBase" id="RU004355"/>
    </source>
</evidence>
<keyword evidence="10" id="KW-1185">Reference proteome</keyword>
<protein>
    <recommendedName>
        <fullName evidence="5">Exodeoxyribonuclease 7 large subunit</fullName>
        <ecNumber evidence="5">3.1.11.6</ecNumber>
    </recommendedName>
    <alternativeName>
        <fullName evidence="5">Exodeoxyribonuclease VII large subunit</fullName>
        <shortName evidence="5">Exonuclease VII large subunit</shortName>
    </alternativeName>
</protein>
<keyword evidence="1 5" id="KW-0963">Cytoplasm</keyword>
<dbReference type="GO" id="GO:0008855">
    <property type="term" value="F:exodeoxyribonuclease VII activity"/>
    <property type="evidence" value="ECO:0007669"/>
    <property type="project" value="UniProtKB-EC"/>
</dbReference>
<dbReference type="Pfam" id="PF13742">
    <property type="entry name" value="tRNA_anti_2"/>
    <property type="match status" value="1"/>
</dbReference>
<dbReference type="InterPro" id="IPR025824">
    <property type="entry name" value="OB-fold_nuc-bd_dom"/>
</dbReference>
<dbReference type="InterPro" id="IPR020579">
    <property type="entry name" value="Exonuc_VII_lsu_C"/>
</dbReference>
<comment type="caution">
    <text evidence="9">The sequence shown here is derived from an EMBL/GenBank/DDBJ whole genome shotgun (WGS) entry which is preliminary data.</text>
</comment>
<dbReference type="HAMAP" id="MF_00378">
    <property type="entry name" value="Exonuc_7_L"/>
    <property type="match status" value="1"/>
</dbReference>
<comment type="catalytic activity">
    <reaction evidence="5 6">
        <text>Exonucleolytic cleavage in either 5'- to 3'- or 3'- to 5'-direction to yield nucleoside 5'-phosphates.</text>
        <dbReference type="EC" id="3.1.11.6"/>
    </reaction>
</comment>
<dbReference type="EMBL" id="JAKIJS010000001">
    <property type="protein sequence ID" value="MCF6137849.1"/>
    <property type="molecule type" value="Genomic_DNA"/>
</dbReference>
<dbReference type="Proteomes" id="UP001649381">
    <property type="component" value="Unassembled WGS sequence"/>
</dbReference>
<keyword evidence="2 5" id="KW-0540">Nuclease</keyword>
<reference evidence="9 10" key="1">
    <citation type="submission" date="2022-01" db="EMBL/GenBank/DDBJ databases">
        <title>Alkalihalobacillus sp. EGI L200015, a novel bacterium isolated from a salt lake sediment.</title>
        <authorList>
            <person name="Gao L."/>
            <person name="Fang B.-Z."/>
            <person name="Li W.-J."/>
        </authorList>
    </citation>
    <scope>NUCLEOTIDE SEQUENCE [LARGE SCALE GENOMIC DNA]</scope>
    <source>
        <strain evidence="9 10">KCTC 12718</strain>
    </source>
</reference>
<dbReference type="EC" id="3.1.11.6" evidence="5"/>
<evidence type="ECO:0000313" key="10">
    <source>
        <dbReference type="Proteomes" id="UP001649381"/>
    </source>
</evidence>
<evidence type="ECO:0000256" key="1">
    <source>
        <dbReference type="ARBA" id="ARBA00022490"/>
    </source>
</evidence>
<dbReference type="PANTHER" id="PTHR30008:SF0">
    <property type="entry name" value="EXODEOXYRIBONUCLEASE 7 LARGE SUBUNIT"/>
    <property type="match status" value="1"/>
</dbReference>
<evidence type="ECO:0000256" key="5">
    <source>
        <dbReference type="HAMAP-Rule" id="MF_00378"/>
    </source>
</evidence>
<dbReference type="NCBIfam" id="TIGR00237">
    <property type="entry name" value="xseA"/>
    <property type="match status" value="1"/>
</dbReference>
<comment type="function">
    <text evidence="5">Bidirectionally degrades single-stranded DNA into large acid-insoluble oligonucleotides, which are then degraded further into small acid-soluble oligonucleotides.</text>
</comment>
<name>A0ABS9H1Q9_9BACL</name>
<dbReference type="Pfam" id="PF02601">
    <property type="entry name" value="Exonuc_VII_L"/>
    <property type="match status" value="1"/>
</dbReference>
<accession>A0ABS9H1Q9</accession>
<dbReference type="RefSeq" id="WP_236333787.1">
    <property type="nucleotide sequence ID" value="NZ_JAKIJS010000001.1"/>
</dbReference>
<evidence type="ECO:0000313" key="9">
    <source>
        <dbReference type="EMBL" id="MCF6137849.1"/>
    </source>
</evidence>
<evidence type="ECO:0000259" key="7">
    <source>
        <dbReference type="Pfam" id="PF02601"/>
    </source>
</evidence>
<organism evidence="9 10">
    <name type="scientific">Pseudalkalibacillus berkeleyi</name>
    <dbReference type="NCBI Taxonomy" id="1069813"/>
    <lineage>
        <taxon>Bacteria</taxon>
        <taxon>Bacillati</taxon>
        <taxon>Bacillota</taxon>
        <taxon>Bacilli</taxon>
        <taxon>Bacillales</taxon>
        <taxon>Fictibacillaceae</taxon>
        <taxon>Pseudalkalibacillus</taxon>
    </lineage>
</organism>
<sequence length="452" mass="52030">MQQDRYISITDLTRYIKRKFERDQTLQDIWLRGELSNVKFHSRGHMYFTVKDQNSRINSVMFAGNNRFLKFRPEEGMKVLIRGEVSVYEPHGQYQLYVKEMQPDGIGNLYLAYEELKKKLEFEGLFATERKQSIPTIPKKIGVITSPTGAAVRDILTTIKRRFPIAKVTVMPVLVQGPHAAPSISKAIDRASELGLWDVLIVGRGGGSIEELWAFNEEIVARSIDQSQIPIISAVGHETDFTIADFVADVRAATPTAAAELAVPHIVELQERITQRQLRLTRAISDHVKGSRNELNRLKRSYAFKYPMQLVKQKEQELDRLLDHLQKSSSRTVMTKQDHLKQVHNRLQRNHPVKLHELSKQRHKTYERMLQKEMQNRLEQFKARFQKNIGQLNALSPLSIMERGYSLAYHEGELVKSVKQVQPGNPISVRLKDGKLDCQVWGLEESENNGRE</sequence>
<evidence type="ECO:0000256" key="2">
    <source>
        <dbReference type="ARBA" id="ARBA00022722"/>
    </source>
</evidence>
<dbReference type="InterPro" id="IPR003753">
    <property type="entry name" value="Exonuc_VII_L"/>
</dbReference>
<gene>
    <name evidence="5 9" type="primary">xseA</name>
    <name evidence="9" type="ORF">L2716_08910</name>
</gene>
<comment type="subunit">
    <text evidence="5">Heterooligomer composed of large and small subunits.</text>
</comment>